<reference evidence="1 2" key="1">
    <citation type="journal article" date="2009" name="Appl. Environ. Microbiol.">
        <title>Novel features of the polysaccharide-digesting gliding bacterium Flavobacterium johnsoniae as revealed by genome sequence analysis.</title>
        <authorList>
            <person name="McBride M.J."/>
            <person name="Xie G."/>
            <person name="Martens E.C."/>
            <person name="Lapidus A."/>
            <person name="Henrissat B."/>
            <person name="Rhodes R.G."/>
            <person name="Goltsman E."/>
            <person name="Wang W."/>
            <person name="Xu J."/>
            <person name="Hunnicutt D.W."/>
            <person name="Staroscik A.M."/>
            <person name="Hoover T.R."/>
            <person name="Cheng Y.Q."/>
            <person name="Stein J.L."/>
        </authorList>
    </citation>
    <scope>NUCLEOTIDE SEQUENCE [LARGE SCALE GENOMIC DNA]</scope>
    <source>
        <strain evidence="2">ATCC 17061 / DSM 2064 / JCM 8514 / BCRC 14874 / CCUG 350202 / NBRC 14942 / NCIMB 11054 / UW101</strain>
    </source>
</reference>
<dbReference type="HOGENOM" id="CLU_1370926_0_0_10"/>
<gene>
    <name evidence="1" type="ordered locus">Fjoh_1359</name>
</gene>
<protein>
    <submittedName>
        <fullName evidence="1">Uncharacterized protein</fullName>
    </submittedName>
</protein>
<dbReference type="AlphaFoldDB" id="A5FK77"/>
<dbReference type="Pfam" id="PF20461">
    <property type="entry name" value="DUF6714"/>
    <property type="match status" value="1"/>
</dbReference>
<accession>A5FK77</accession>
<proteinExistence type="predicted"/>
<sequence>MKKEELIANIQSAFKDVKLEDGIGLWEAQGIDDYADAKTMLELRKKDERENWNAISYKDISLCASSLSFFDAKGMRFCLPKFLIFDILEQQVVDGTEFYSVDVLFTLGYNLDKEYQKRRFSLLDKTQKESITYYLKYKLNAIENRYEKYSADYGSSLDAVCEDPEYFNLYKILNEWEEILRKDK</sequence>
<dbReference type="InterPro" id="IPR046560">
    <property type="entry name" value="DUF6714"/>
</dbReference>
<evidence type="ECO:0000313" key="1">
    <source>
        <dbReference type="EMBL" id="ABQ04391.1"/>
    </source>
</evidence>
<name>A5FK77_FLAJ1</name>
<dbReference type="RefSeq" id="WP_012023439.1">
    <property type="nucleotide sequence ID" value="NC_009441.1"/>
</dbReference>
<dbReference type="eggNOG" id="ENOG5032Z9P">
    <property type="taxonomic scope" value="Bacteria"/>
</dbReference>
<dbReference type="EMBL" id="CP000685">
    <property type="protein sequence ID" value="ABQ04391.1"/>
    <property type="molecule type" value="Genomic_DNA"/>
</dbReference>
<organism evidence="1 2">
    <name type="scientific">Flavobacterium johnsoniae (strain ATCC 17061 / DSM 2064 / JCM 8514 / BCRC 14874 / CCUG 350202 / NBRC 14942 / NCIMB 11054 / UW101)</name>
    <name type="common">Cytophaga johnsonae</name>
    <dbReference type="NCBI Taxonomy" id="376686"/>
    <lineage>
        <taxon>Bacteria</taxon>
        <taxon>Pseudomonadati</taxon>
        <taxon>Bacteroidota</taxon>
        <taxon>Flavobacteriia</taxon>
        <taxon>Flavobacteriales</taxon>
        <taxon>Flavobacteriaceae</taxon>
        <taxon>Flavobacterium</taxon>
    </lineage>
</organism>
<dbReference type="STRING" id="376686.Fjoh_1359"/>
<dbReference type="KEGG" id="fjo:Fjoh_1359"/>
<evidence type="ECO:0000313" key="2">
    <source>
        <dbReference type="Proteomes" id="UP000006694"/>
    </source>
</evidence>
<dbReference type="OrthoDB" id="197790at2"/>
<keyword evidence="2" id="KW-1185">Reference proteome</keyword>
<dbReference type="GeneID" id="31764233"/>
<dbReference type="Proteomes" id="UP000006694">
    <property type="component" value="Chromosome"/>
</dbReference>